<dbReference type="InterPro" id="IPR054261">
    <property type="entry name" value="DUF6992"/>
</dbReference>
<evidence type="ECO:0000256" key="1">
    <source>
        <dbReference type="SAM" id="Phobius"/>
    </source>
</evidence>
<keyword evidence="3" id="KW-1185">Reference proteome</keyword>
<reference evidence="2 3" key="1">
    <citation type="submission" date="2018-11" db="EMBL/GenBank/DDBJ databases">
        <title>Schleiferia aggregans sp. nov., a moderately thermophilic heterotrophic bacterium isolated from microbial mats at a terrestrial hot spring.</title>
        <authorList>
            <person name="Iino T."/>
            <person name="Ohkuma M."/>
            <person name="Haruta S."/>
        </authorList>
    </citation>
    <scope>NUCLEOTIDE SEQUENCE [LARGE SCALE GENOMIC DNA]</scope>
    <source>
        <strain evidence="2 3">LA</strain>
    </source>
</reference>
<sequence length="158" mass="17266">MLILGGWALGNIGLGIAGMSTTTGSTYYFHQMNTAWNVVNVGIATAGYFFTKPQISSTTGSVANSLIDLENSLMLNTGLDVAYITAGIALIELSRNTAYSSPDRFRGFGLSLILQGAFLGVFDVYQYVIFHKKRKVFIESRFTSLQIEPIFNGLAIRF</sequence>
<dbReference type="Proteomes" id="UP000286715">
    <property type="component" value="Unassembled WGS sequence"/>
</dbReference>
<comment type="caution">
    <text evidence="2">The sequence shown here is derived from an EMBL/GenBank/DDBJ whole genome shotgun (WGS) entry which is preliminary data.</text>
</comment>
<name>A0A401XKP4_9FLAO</name>
<dbReference type="RefSeq" id="WP_124397652.1">
    <property type="nucleotide sequence ID" value="NZ_BHZE01000008.1"/>
</dbReference>
<keyword evidence="1" id="KW-1133">Transmembrane helix</keyword>
<dbReference type="OrthoDB" id="1122568at2"/>
<keyword evidence="1" id="KW-0472">Membrane</keyword>
<evidence type="ECO:0000313" key="3">
    <source>
        <dbReference type="Proteomes" id="UP000286715"/>
    </source>
</evidence>
<feature type="transmembrane region" description="Helical" evidence="1">
    <location>
        <begin position="105"/>
        <end position="125"/>
    </location>
</feature>
<gene>
    <name evidence="2" type="ORF">JCM31826_10710</name>
</gene>
<proteinExistence type="predicted"/>
<accession>A0A401XKP4</accession>
<organism evidence="2 3">
    <name type="scientific">Thermaurantimonas aggregans</name>
    <dbReference type="NCBI Taxonomy" id="2173829"/>
    <lineage>
        <taxon>Bacteria</taxon>
        <taxon>Pseudomonadati</taxon>
        <taxon>Bacteroidota</taxon>
        <taxon>Flavobacteriia</taxon>
        <taxon>Flavobacteriales</taxon>
        <taxon>Schleiferiaceae</taxon>
        <taxon>Thermaurantimonas</taxon>
    </lineage>
</organism>
<dbReference type="AlphaFoldDB" id="A0A401XKP4"/>
<dbReference type="Pfam" id="PF22503">
    <property type="entry name" value="DUF6992"/>
    <property type="match status" value="1"/>
</dbReference>
<keyword evidence="1" id="KW-0812">Transmembrane</keyword>
<evidence type="ECO:0000313" key="2">
    <source>
        <dbReference type="EMBL" id="GCD77589.1"/>
    </source>
</evidence>
<feature type="transmembrane region" description="Helical" evidence="1">
    <location>
        <begin position="33"/>
        <end position="51"/>
    </location>
</feature>
<dbReference type="EMBL" id="BHZE01000008">
    <property type="protein sequence ID" value="GCD77589.1"/>
    <property type="molecule type" value="Genomic_DNA"/>
</dbReference>
<protein>
    <submittedName>
        <fullName evidence="2">Uncharacterized protein</fullName>
    </submittedName>
</protein>
<feature type="transmembrane region" description="Helical" evidence="1">
    <location>
        <begin position="72"/>
        <end position="93"/>
    </location>
</feature>